<keyword evidence="1" id="KW-1133">Transmembrane helix</keyword>
<feature type="transmembrane region" description="Helical" evidence="1">
    <location>
        <begin position="12"/>
        <end position="33"/>
    </location>
</feature>
<dbReference type="Proteomes" id="UP000254701">
    <property type="component" value="Unassembled WGS sequence"/>
</dbReference>
<evidence type="ECO:0000256" key="1">
    <source>
        <dbReference type="SAM" id="Phobius"/>
    </source>
</evidence>
<dbReference type="AlphaFoldDB" id="A0A380WHX3"/>
<accession>A0A380WHX3</accession>
<dbReference type="OrthoDB" id="5325135at2"/>
<evidence type="ECO:0000313" key="2">
    <source>
        <dbReference type="EMBL" id="SUU88375.1"/>
    </source>
</evidence>
<proteinExistence type="predicted"/>
<reference evidence="2 3" key="1">
    <citation type="submission" date="2018-06" db="EMBL/GenBank/DDBJ databases">
        <authorList>
            <consortium name="Pathogen Informatics"/>
            <person name="Doyle S."/>
        </authorList>
    </citation>
    <scope>NUCLEOTIDE SEQUENCE [LARGE SCALE GENOMIC DNA]</scope>
    <source>
        <strain evidence="2 3">NCTC10684</strain>
    </source>
</reference>
<protein>
    <submittedName>
        <fullName evidence="2">Flp pilus assembly protein, pilin Flp</fullName>
    </submittedName>
</protein>
<sequence length="53" mass="5770">MIRRFLRDKRGATAIEYSLIATLIAMGIIGGLGQFGTALQAYWENIGTKIATP</sequence>
<gene>
    <name evidence="2" type="ORF">NCTC10684_01587</name>
</gene>
<organism evidence="2 3">
    <name type="scientific">Aminobacter aminovorans</name>
    <name type="common">Chelatobacter heintzii</name>
    <dbReference type="NCBI Taxonomy" id="83263"/>
    <lineage>
        <taxon>Bacteria</taxon>
        <taxon>Pseudomonadati</taxon>
        <taxon>Pseudomonadota</taxon>
        <taxon>Alphaproteobacteria</taxon>
        <taxon>Hyphomicrobiales</taxon>
        <taxon>Phyllobacteriaceae</taxon>
        <taxon>Aminobacter</taxon>
    </lineage>
</organism>
<dbReference type="EMBL" id="UFSM01000001">
    <property type="protein sequence ID" value="SUU88375.1"/>
    <property type="molecule type" value="Genomic_DNA"/>
</dbReference>
<dbReference type="Pfam" id="PF04964">
    <property type="entry name" value="Flp_Fap"/>
    <property type="match status" value="1"/>
</dbReference>
<evidence type="ECO:0000313" key="3">
    <source>
        <dbReference type="Proteomes" id="UP000254701"/>
    </source>
</evidence>
<name>A0A380WHX3_AMIAI</name>
<keyword evidence="1" id="KW-0812">Transmembrane</keyword>
<dbReference type="InterPro" id="IPR007047">
    <property type="entry name" value="Flp_Fap"/>
</dbReference>
<keyword evidence="1" id="KW-0472">Membrane</keyword>
<dbReference type="RefSeq" id="WP_115733663.1">
    <property type="nucleotide sequence ID" value="NZ_BAAAVY010000010.1"/>
</dbReference>